<name>A0A484IG54_9ARCH</name>
<reference evidence="1 2" key="1">
    <citation type="submission" date="2019-02" db="EMBL/GenBank/DDBJ databases">
        <authorList>
            <person name="Lehtovirta-Morley E L."/>
        </authorList>
    </citation>
    <scope>NUCLEOTIDE SEQUENCE [LARGE SCALE GENOMIC DNA]</scope>
    <source>
        <strain evidence="1">NFRAN1</strain>
    </source>
</reference>
<sequence>MALVTKDRRSKERKERNTHYDSLYDVLSYLSYYPIPLTKHRLSTNKNVLSLLLSKHLVNPVTDKDLLLNSGYEDVTHYVISQKGIEYIKRYESLQQLIS</sequence>
<dbReference type="KEGG" id="nfn:NFRAN_1624"/>
<gene>
    <name evidence="1" type="ORF">NFRAN_1624</name>
</gene>
<dbReference type="AlphaFoldDB" id="A0A484IG54"/>
<dbReference type="RefSeq" id="WP_134484052.1">
    <property type="nucleotide sequence ID" value="NZ_LR216287.1"/>
</dbReference>
<proteinExistence type="predicted"/>
<dbReference type="OrthoDB" id="8539at2157"/>
<keyword evidence="2" id="KW-1185">Reference proteome</keyword>
<dbReference type="EMBL" id="LR216287">
    <property type="protein sequence ID" value="VFJ13946.1"/>
    <property type="molecule type" value="Genomic_DNA"/>
</dbReference>
<protein>
    <recommendedName>
        <fullName evidence="3">ArnR1-like winged helix-turn-helix domain-containing protein</fullName>
    </recommendedName>
</protein>
<organism evidence="1 2">
    <name type="scientific">Candidatus Nitrosocosmicus franklandianus</name>
    <dbReference type="NCBI Taxonomy" id="1798806"/>
    <lineage>
        <taxon>Archaea</taxon>
        <taxon>Nitrososphaerota</taxon>
        <taxon>Nitrososphaeria</taxon>
        <taxon>Nitrososphaerales</taxon>
        <taxon>Nitrososphaeraceae</taxon>
        <taxon>Candidatus Nitrosocosmicus</taxon>
    </lineage>
</organism>
<evidence type="ECO:0000313" key="1">
    <source>
        <dbReference type="EMBL" id="VFJ13946.1"/>
    </source>
</evidence>
<evidence type="ECO:0000313" key="2">
    <source>
        <dbReference type="Proteomes" id="UP000294299"/>
    </source>
</evidence>
<dbReference type="GeneID" id="39420957"/>
<dbReference type="Proteomes" id="UP000294299">
    <property type="component" value="Chromosome NFRAN"/>
</dbReference>
<evidence type="ECO:0008006" key="3">
    <source>
        <dbReference type="Google" id="ProtNLM"/>
    </source>
</evidence>
<accession>A0A484IG54</accession>